<organism evidence="3 4">
    <name type="scientific">Microseira wollei NIES-4236</name>
    <dbReference type="NCBI Taxonomy" id="2530354"/>
    <lineage>
        <taxon>Bacteria</taxon>
        <taxon>Bacillati</taxon>
        <taxon>Cyanobacteriota</taxon>
        <taxon>Cyanophyceae</taxon>
        <taxon>Oscillatoriophycideae</taxon>
        <taxon>Aerosakkonematales</taxon>
        <taxon>Aerosakkonemataceae</taxon>
        <taxon>Microseira</taxon>
    </lineage>
</organism>
<accession>A0AAV3XGW2</accession>
<evidence type="ECO:0000313" key="4">
    <source>
        <dbReference type="Proteomes" id="UP001050975"/>
    </source>
</evidence>
<protein>
    <submittedName>
        <fullName evidence="3">Tetratricopeptide region</fullName>
    </submittedName>
</protein>
<reference evidence="3" key="1">
    <citation type="submission" date="2019-10" db="EMBL/GenBank/DDBJ databases">
        <title>Draft genome sequece of Microseira wollei NIES-4236.</title>
        <authorList>
            <person name="Yamaguchi H."/>
            <person name="Suzuki S."/>
            <person name="Kawachi M."/>
        </authorList>
    </citation>
    <scope>NUCLEOTIDE SEQUENCE</scope>
    <source>
        <strain evidence="3">NIES-4236</strain>
    </source>
</reference>
<evidence type="ECO:0000256" key="1">
    <source>
        <dbReference type="PROSITE-ProRule" id="PRU00339"/>
    </source>
</evidence>
<dbReference type="SUPFAM" id="SSF48452">
    <property type="entry name" value="TPR-like"/>
    <property type="match status" value="1"/>
</dbReference>
<feature type="repeat" description="TPR" evidence="1">
    <location>
        <begin position="37"/>
        <end position="70"/>
    </location>
</feature>
<comment type="caution">
    <text evidence="3">The sequence shown here is derived from an EMBL/GenBank/DDBJ whole genome shotgun (WGS) entry which is preliminary data.</text>
</comment>
<proteinExistence type="predicted"/>
<dbReference type="PROSITE" id="PS50005">
    <property type="entry name" value="TPR"/>
    <property type="match status" value="1"/>
</dbReference>
<dbReference type="EMBL" id="BLAY01000079">
    <property type="protein sequence ID" value="GET39971.1"/>
    <property type="molecule type" value="Genomic_DNA"/>
</dbReference>
<evidence type="ECO:0000259" key="2">
    <source>
        <dbReference type="Pfam" id="PF12770"/>
    </source>
</evidence>
<dbReference type="InterPro" id="IPR011990">
    <property type="entry name" value="TPR-like_helical_dom_sf"/>
</dbReference>
<dbReference type="PANTHER" id="PTHR10098">
    <property type="entry name" value="RAPSYN-RELATED"/>
    <property type="match status" value="1"/>
</dbReference>
<dbReference type="InterPro" id="IPR024983">
    <property type="entry name" value="CHAT_dom"/>
</dbReference>
<dbReference type="RefSeq" id="WP_226585687.1">
    <property type="nucleotide sequence ID" value="NZ_BLAY01000079.1"/>
</dbReference>
<dbReference type="Gene3D" id="1.25.40.10">
    <property type="entry name" value="Tetratricopeptide repeat domain"/>
    <property type="match status" value="1"/>
</dbReference>
<keyword evidence="4" id="KW-1185">Reference proteome</keyword>
<keyword evidence="1" id="KW-0802">TPR repeat</keyword>
<evidence type="ECO:0000313" key="3">
    <source>
        <dbReference type="EMBL" id="GET39971.1"/>
    </source>
</evidence>
<dbReference type="Proteomes" id="UP001050975">
    <property type="component" value="Unassembled WGS sequence"/>
</dbReference>
<name>A0AAV3XGW2_9CYAN</name>
<dbReference type="Pfam" id="PF12770">
    <property type="entry name" value="CHAT"/>
    <property type="match status" value="1"/>
</dbReference>
<feature type="domain" description="CHAT" evidence="2">
    <location>
        <begin position="253"/>
        <end position="524"/>
    </location>
</feature>
<dbReference type="InterPro" id="IPR019734">
    <property type="entry name" value="TPR_rpt"/>
</dbReference>
<gene>
    <name evidence="3" type="ORF">MiSe_47440</name>
</gene>
<dbReference type="PANTHER" id="PTHR10098:SF112">
    <property type="entry name" value="SLR0380 PROTEIN"/>
    <property type="match status" value="1"/>
</dbReference>
<dbReference type="AlphaFoldDB" id="A0AAV3XGW2"/>
<sequence>MPLSNTPSRSKIDEILDKILIDAFEQAQNLKDRRASAYALGYRGAVYQQRGDLPKAEEFTRQALSLTSSIKAPDIAYRWQWQLGRLRRTEGDPNGAIAAYTSAFKNLQSLRGDLVSINPEVQFNFRDGVEPVYRELVDLLLQGEEPSQINLKQARETIEALQLAELDNFFREACVNAKPQQIDLLVDSSQPLTAVFYAIFLKNRLEIIVKLPGKDKPLQHYTTFVSQEKAESILRELQQALPQVDRAKDVRNLSQQVYQWLIQPAEAELAKSNVKTLVFVLDGLLRNIPMAVLYNGKQYLIEKYAVALTPGLQLLTPRSLAQIKLNALTAGISEELEIEGKEFSKLENVESELKGVQSSVSSSDELVNQKFTNSEFQNKLNEATFSIVHLATHGQFSSNPEETFILLWDRLLKVRDLDNLVRISNQSGRRNIELLVLSACQTAEGDNRAVLGLAGVAVRAGARSTLATLWPVDDPFTTFFMSQFYQQLTKPNVTKAEALQRAQISLLAKEKRPYFWAPYTLVGNWL</sequence>